<gene>
    <name evidence="3" type="ORF">X797_008920</name>
</gene>
<feature type="region of interest" description="Disordered" evidence="1">
    <location>
        <begin position="143"/>
        <end position="192"/>
    </location>
</feature>
<proteinExistence type="predicted"/>
<dbReference type="HOGENOM" id="CLU_055859_1_0_1"/>
<evidence type="ECO:0000313" key="4">
    <source>
        <dbReference type="Proteomes" id="UP000030151"/>
    </source>
</evidence>
<evidence type="ECO:0000313" key="3">
    <source>
        <dbReference type="EMBL" id="EXU97921.1"/>
    </source>
</evidence>
<dbReference type="EMBL" id="JELW01000031">
    <property type="protein sequence ID" value="EXU97921.1"/>
    <property type="molecule type" value="Genomic_DNA"/>
</dbReference>
<keyword evidence="2" id="KW-0472">Membrane</keyword>
<name>A0A014NAM6_9HYPO</name>
<feature type="compositionally biased region" description="Polar residues" evidence="1">
    <location>
        <begin position="164"/>
        <end position="192"/>
    </location>
</feature>
<dbReference type="OrthoDB" id="5215637at2759"/>
<keyword evidence="2" id="KW-0812">Transmembrane</keyword>
<keyword evidence="2" id="KW-1133">Transmembrane helix</keyword>
<accession>A0A014NAM6</accession>
<feature type="transmembrane region" description="Helical" evidence="2">
    <location>
        <begin position="200"/>
        <end position="218"/>
    </location>
</feature>
<organism evidence="3 4">
    <name type="scientific">Metarhizium robertsii</name>
    <dbReference type="NCBI Taxonomy" id="568076"/>
    <lineage>
        <taxon>Eukaryota</taxon>
        <taxon>Fungi</taxon>
        <taxon>Dikarya</taxon>
        <taxon>Ascomycota</taxon>
        <taxon>Pezizomycotina</taxon>
        <taxon>Sordariomycetes</taxon>
        <taxon>Hypocreomycetidae</taxon>
        <taxon>Hypocreales</taxon>
        <taxon>Clavicipitaceae</taxon>
        <taxon>Metarhizium</taxon>
    </lineage>
</organism>
<dbReference type="AlphaFoldDB" id="A0A014NAM6"/>
<feature type="region of interest" description="Disordered" evidence="1">
    <location>
        <begin position="225"/>
        <end position="253"/>
    </location>
</feature>
<reference evidence="3 4" key="1">
    <citation type="submission" date="2014-02" db="EMBL/GenBank/DDBJ databases">
        <title>The genome sequence of the entomopathogenic fungus Metarhizium robertsii ARSEF 2575.</title>
        <authorList>
            <person name="Giuliano Garisto Donzelli B."/>
            <person name="Roe B.A."/>
            <person name="Macmil S.L."/>
            <person name="Krasnoff S.B."/>
            <person name="Gibson D.M."/>
        </authorList>
    </citation>
    <scope>NUCLEOTIDE SEQUENCE [LARGE SCALE GENOMIC DNA]</scope>
    <source>
        <strain evidence="3 4">ARSEF 2575</strain>
    </source>
</reference>
<sequence length="253" mass="26660">MLGLLIPPRAASLSCCGYNEVITCYGHDGSAWANNTRCPGSDACGGVDATCLSNRLYHKLEDRPGPFIRGLCAVKPWGKGLCPQICEYGMSATDAVDAKDVVKTDESARRFSQVTICSDGSFCSDKDGIACCGQKKGEFRDKNANIANGPATTTLSWGPEHTPSGYQTIAPTAGSASQTTSPTPKPDPNNNNAVTISKGVDIPVGVIAIGAIAALFFMRRGKRARVSTSPQELPNKGGQKRPRTPGCRPAPRN</sequence>
<comment type="caution">
    <text evidence="3">The sequence shown here is derived from an EMBL/GenBank/DDBJ whole genome shotgun (WGS) entry which is preliminary data.</text>
</comment>
<evidence type="ECO:0000256" key="2">
    <source>
        <dbReference type="SAM" id="Phobius"/>
    </source>
</evidence>
<dbReference type="Proteomes" id="UP000030151">
    <property type="component" value="Unassembled WGS sequence"/>
</dbReference>
<protein>
    <submittedName>
        <fullName evidence="3">Uncharacterized protein</fullName>
    </submittedName>
</protein>
<evidence type="ECO:0000256" key="1">
    <source>
        <dbReference type="SAM" id="MobiDB-lite"/>
    </source>
</evidence>